<dbReference type="InterPro" id="IPR008318">
    <property type="entry name" value="UCP030820"/>
</dbReference>
<evidence type="ECO:0000313" key="1">
    <source>
        <dbReference type="EMBL" id="MBF5053616.1"/>
    </source>
</evidence>
<sequence length="174" mass="19969">MGKMILDGEIVDNGWQRFEPGQLEEDGQSLPENQPVIVPLAYWQAHRDTLLEREAPVGVCLEPGEEPADLAADLPHLPLVAIHFPAFKDGRGYSYARELRSRYRFTGEVRAVGDVLQDQLFYMHRVGFNAFEVRADRDIHEALENGLRPFSVTYQGDVHDPRPIYRRRQELEQA</sequence>
<organism evidence="1 2">
    <name type="scientific">Alloalcanivorax venustensis ISO4</name>
    <dbReference type="NCBI Taxonomy" id="1177184"/>
    <lineage>
        <taxon>Bacteria</taxon>
        <taxon>Pseudomonadati</taxon>
        <taxon>Pseudomonadota</taxon>
        <taxon>Gammaproteobacteria</taxon>
        <taxon>Oceanospirillales</taxon>
        <taxon>Alcanivoracaceae</taxon>
        <taxon>Alloalcanivorax</taxon>
    </lineage>
</organism>
<proteinExistence type="predicted"/>
<gene>
    <name evidence="1" type="ORF">ISO4_02218</name>
</gene>
<reference evidence="1 2" key="1">
    <citation type="submission" date="2012-09" db="EMBL/GenBank/DDBJ databases">
        <title>Genome Sequence of alkane-degrading Bacterium Alcanivorax venustensis ISO4.</title>
        <authorList>
            <person name="Lai Q."/>
            <person name="Shao Z."/>
        </authorList>
    </citation>
    <scope>NUCLEOTIDE SEQUENCE [LARGE SCALE GENOMIC DNA]</scope>
    <source>
        <strain evidence="1 2">ISO4</strain>
    </source>
</reference>
<keyword evidence="2" id="KW-1185">Reference proteome</keyword>
<evidence type="ECO:0000313" key="2">
    <source>
        <dbReference type="Proteomes" id="UP000644441"/>
    </source>
</evidence>
<accession>A0ABS0AJE7</accession>
<protein>
    <recommendedName>
        <fullName evidence="3">Oxidoreductase</fullName>
    </recommendedName>
</protein>
<name>A0ABS0AJE7_9GAMM</name>
<dbReference type="Proteomes" id="UP000644441">
    <property type="component" value="Unassembled WGS sequence"/>
</dbReference>
<dbReference type="RefSeq" id="WP_194856282.1">
    <property type="nucleotide sequence ID" value="NZ_ARXR01000019.1"/>
</dbReference>
<comment type="caution">
    <text evidence="1">The sequence shown here is derived from an EMBL/GenBank/DDBJ whole genome shotgun (WGS) entry which is preliminary data.</text>
</comment>
<dbReference type="PIRSF" id="PIRSF030820">
    <property type="entry name" value="UCP030820"/>
    <property type="match status" value="1"/>
</dbReference>
<dbReference type="EMBL" id="ARXR01000019">
    <property type="protein sequence ID" value="MBF5053616.1"/>
    <property type="molecule type" value="Genomic_DNA"/>
</dbReference>
<evidence type="ECO:0008006" key="3">
    <source>
        <dbReference type="Google" id="ProtNLM"/>
    </source>
</evidence>
<dbReference type="Pfam" id="PF06073">
    <property type="entry name" value="DUF934"/>
    <property type="match status" value="1"/>
</dbReference>